<accession>A0A8H6W804</accession>
<evidence type="ECO:0000259" key="11">
    <source>
        <dbReference type="PROSITE" id="PS50850"/>
    </source>
</evidence>
<keyword evidence="5 10" id="KW-1133">Transmembrane helix</keyword>
<keyword evidence="13" id="KW-1185">Reference proteome</keyword>
<dbReference type="PANTHER" id="PTHR48022">
    <property type="entry name" value="PLASTIDIC GLUCOSE TRANSPORTER 4"/>
    <property type="match status" value="1"/>
</dbReference>
<comment type="catalytic activity">
    <reaction evidence="7">
        <text>myo-inositol(out) + H(+)(out) = myo-inositol(in) + H(+)(in)</text>
        <dbReference type="Rhea" id="RHEA:60364"/>
        <dbReference type="ChEBI" id="CHEBI:15378"/>
        <dbReference type="ChEBI" id="CHEBI:17268"/>
    </reaction>
</comment>
<evidence type="ECO:0000256" key="1">
    <source>
        <dbReference type="ARBA" id="ARBA00004141"/>
    </source>
</evidence>
<sequence>MPPYFGFRGQSLNNMLVVSVVMPAYLLFGFNNGVAGGLLDLPAWAARFPTLASPASGTRAHVQGTVVAAYTLGALFGALACGFLGDVLGRRRTIMLGAAVGAAGSALEASAFSLAQLVVGRVVCGVGLGLISATAPNWQTECSRAGHRGFMVMLEGLFISAGLALQAFLNFGISHAKGDVTWRFSLAFSCFLDLVVFVSTPCWPESPRWLVKQGRLTEARAVLAALDDTAPDDAHVDAELRAIEASLAATGTGNFRDVFTNGPARIANRAFVAAAAQFAQQMCGINVLGYYQTTIFRTYLGLDAQTARILSATVFTWQTLCAPLGAFTIDHVGRRPLMMLGAGGMGLCMALIAGLTARPADTAAVHAAIAFVYLFSTAFVTGFLGLAFLYSAEIAPLAARTRVTALSTTATWLFNFVVVEATPTGVAKIGWRYFLVYAVINWCVILPMVYFLFPETQGLHLESVDTIFLESRSVLDPVRVAKRLRAEARVDRRGAMVLGRAAEGEKDSVEHDGHAKEEEA</sequence>
<evidence type="ECO:0000256" key="2">
    <source>
        <dbReference type="ARBA" id="ARBA00010992"/>
    </source>
</evidence>
<feature type="transmembrane region" description="Helical" evidence="10">
    <location>
        <begin position="67"/>
        <end position="87"/>
    </location>
</feature>
<dbReference type="InterPro" id="IPR005829">
    <property type="entry name" value="Sugar_transporter_CS"/>
</dbReference>
<dbReference type="InterPro" id="IPR050360">
    <property type="entry name" value="MFS_Sugar_Transporters"/>
</dbReference>
<evidence type="ECO:0000256" key="5">
    <source>
        <dbReference type="ARBA" id="ARBA00022989"/>
    </source>
</evidence>
<dbReference type="PROSITE" id="PS50850">
    <property type="entry name" value="MFS"/>
    <property type="match status" value="1"/>
</dbReference>
<evidence type="ECO:0000256" key="8">
    <source>
        <dbReference type="RuleBase" id="RU003346"/>
    </source>
</evidence>
<evidence type="ECO:0000256" key="3">
    <source>
        <dbReference type="ARBA" id="ARBA00022448"/>
    </source>
</evidence>
<dbReference type="Gene3D" id="1.20.1250.20">
    <property type="entry name" value="MFS general substrate transporter like domains"/>
    <property type="match status" value="1"/>
</dbReference>
<dbReference type="PRINTS" id="PR00171">
    <property type="entry name" value="SUGRTRNSPORT"/>
</dbReference>
<evidence type="ECO:0000256" key="7">
    <source>
        <dbReference type="ARBA" id="ARBA00049119"/>
    </source>
</evidence>
<feature type="transmembrane region" description="Helical" evidence="10">
    <location>
        <begin position="118"/>
        <end position="138"/>
    </location>
</feature>
<organism evidence="12 13">
    <name type="scientific">Mycena indigotica</name>
    <dbReference type="NCBI Taxonomy" id="2126181"/>
    <lineage>
        <taxon>Eukaryota</taxon>
        <taxon>Fungi</taxon>
        <taxon>Dikarya</taxon>
        <taxon>Basidiomycota</taxon>
        <taxon>Agaricomycotina</taxon>
        <taxon>Agaricomycetes</taxon>
        <taxon>Agaricomycetidae</taxon>
        <taxon>Agaricales</taxon>
        <taxon>Marasmiineae</taxon>
        <taxon>Mycenaceae</taxon>
        <taxon>Mycena</taxon>
    </lineage>
</organism>
<feature type="compositionally biased region" description="Basic and acidic residues" evidence="9">
    <location>
        <begin position="502"/>
        <end position="520"/>
    </location>
</feature>
<gene>
    <name evidence="12" type="ORF">MIND_00427300</name>
</gene>
<feature type="region of interest" description="Disordered" evidence="9">
    <location>
        <begin position="501"/>
        <end position="520"/>
    </location>
</feature>
<evidence type="ECO:0000256" key="9">
    <source>
        <dbReference type="SAM" id="MobiDB-lite"/>
    </source>
</evidence>
<dbReference type="Proteomes" id="UP000636479">
    <property type="component" value="Unassembled WGS sequence"/>
</dbReference>
<feature type="domain" description="Major facilitator superfamily (MFS) profile" evidence="11">
    <location>
        <begin position="17"/>
        <end position="457"/>
    </location>
</feature>
<dbReference type="InterPro" id="IPR020846">
    <property type="entry name" value="MFS_dom"/>
</dbReference>
<dbReference type="GO" id="GO:0016020">
    <property type="term" value="C:membrane"/>
    <property type="evidence" value="ECO:0007669"/>
    <property type="project" value="UniProtKB-SubCell"/>
</dbReference>
<dbReference type="EMBL" id="JACAZF010000004">
    <property type="protein sequence ID" value="KAF7306361.1"/>
    <property type="molecule type" value="Genomic_DNA"/>
</dbReference>
<dbReference type="OrthoDB" id="2544694at2759"/>
<dbReference type="InterPro" id="IPR003663">
    <property type="entry name" value="Sugar/inositol_transpt"/>
</dbReference>
<feature type="transmembrane region" description="Helical" evidence="10">
    <location>
        <begin position="12"/>
        <end position="30"/>
    </location>
</feature>
<comment type="caution">
    <text evidence="12">The sequence shown here is derived from an EMBL/GenBank/DDBJ whole genome shotgun (WGS) entry which is preliminary data.</text>
</comment>
<protein>
    <submittedName>
        <fullName evidence="12">MFS sugar transporter</fullName>
    </submittedName>
</protein>
<evidence type="ECO:0000256" key="6">
    <source>
        <dbReference type="ARBA" id="ARBA00023136"/>
    </source>
</evidence>
<dbReference type="Pfam" id="PF00083">
    <property type="entry name" value="Sugar_tr"/>
    <property type="match status" value="1"/>
</dbReference>
<keyword evidence="3 8" id="KW-0813">Transport</keyword>
<feature type="transmembrane region" description="Helical" evidence="10">
    <location>
        <begin position="337"/>
        <end position="357"/>
    </location>
</feature>
<dbReference type="GO" id="GO:0005351">
    <property type="term" value="F:carbohydrate:proton symporter activity"/>
    <property type="evidence" value="ECO:0007669"/>
    <property type="project" value="TreeGrafter"/>
</dbReference>
<keyword evidence="6 10" id="KW-0472">Membrane</keyword>
<keyword evidence="4 10" id="KW-0812">Transmembrane</keyword>
<dbReference type="PANTHER" id="PTHR48022:SF45">
    <property type="entry name" value="MAJOR FACILITATOR SUPERFAMILY (MFS) PROFILE DOMAIN-CONTAINING PROTEIN-RELATED"/>
    <property type="match status" value="1"/>
</dbReference>
<name>A0A8H6W804_9AGAR</name>
<dbReference type="GeneID" id="59343604"/>
<reference evidence="12" key="1">
    <citation type="submission" date="2020-05" db="EMBL/GenBank/DDBJ databases">
        <title>Mycena genomes resolve the evolution of fungal bioluminescence.</title>
        <authorList>
            <person name="Tsai I.J."/>
        </authorList>
    </citation>
    <scope>NUCLEOTIDE SEQUENCE</scope>
    <source>
        <strain evidence="12">171206Taipei</strain>
    </source>
</reference>
<evidence type="ECO:0000313" key="12">
    <source>
        <dbReference type="EMBL" id="KAF7306361.1"/>
    </source>
</evidence>
<evidence type="ECO:0000313" key="13">
    <source>
        <dbReference type="Proteomes" id="UP000636479"/>
    </source>
</evidence>
<keyword evidence="12" id="KW-0762">Sugar transport</keyword>
<dbReference type="AlphaFoldDB" id="A0A8H6W804"/>
<feature type="transmembrane region" description="Helical" evidence="10">
    <location>
        <begin position="150"/>
        <end position="169"/>
    </location>
</feature>
<evidence type="ECO:0000256" key="4">
    <source>
        <dbReference type="ARBA" id="ARBA00022692"/>
    </source>
</evidence>
<evidence type="ECO:0000256" key="10">
    <source>
        <dbReference type="SAM" id="Phobius"/>
    </source>
</evidence>
<dbReference type="InterPro" id="IPR036259">
    <property type="entry name" value="MFS_trans_sf"/>
</dbReference>
<dbReference type="RefSeq" id="XP_037221380.1">
    <property type="nucleotide sequence ID" value="XM_037361088.1"/>
</dbReference>
<dbReference type="PROSITE" id="PS00216">
    <property type="entry name" value="SUGAR_TRANSPORT_1"/>
    <property type="match status" value="1"/>
</dbReference>
<feature type="transmembrane region" description="Helical" evidence="10">
    <location>
        <begin position="434"/>
        <end position="453"/>
    </location>
</feature>
<feature type="transmembrane region" description="Helical" evidence="10">
    <location>
        <begin position="403"/>
        <end position="422"/>
    </location>
</feature>
<feature type="transmembrane region" description="Helical" evidence="10">
    <location>
        <begin position="363"/>
        <end position="391"/>
    </location>
</feature>
<dbReference type="InterPro" id="IPR005828">
    <property type="entry name" value="MFS_sugar_transport-like"/>
</dbReference>
<dbReference type="NCBIfam" id="TIGR00879">
    <property type="entry name" value="SP"/>
    <property type="match status" value="1"/>
</dbReference>
<comment type="similarity">
    <text evidence="2 8">Belongs to the major facilitator superfamily. Sugar transporter (TC 2.A.1.1) family.</text>
</comment>
<proteinExistence type="inferred from homology"/>
<comment type="subcellular location">
    <subcellularLocation>
        <location evidence="1">Membrane</location>
        <topology evidence="1">Multi-pass membrane protein</topology>
    </subcellularLocation>
</comment>
<dbReference type="SUPFAM" id="SSF103473">
    <property type="entry name" value="MFS general substrate transporter"/>
    <property type="match status" value="1"/>
</dbReference>